<evidence type="ECO:0000313" key="3">
    <source>
        <dbReference type="Proteomes" id="UP000323632"/>
    </source>
</evidence>
<dbReference type="Proteomes" id="UP000323632">
    <property type="component" value="Unassembled WGS sequence"/>
</dbReference>
<proteinExistence type="predicted"/>
<dbReference type="EMBL" id="VWSH01000004">
    <property type="protein sequence ID" value="KAA5532625.1"/>
    <property type="molecule type" value="Genomic_DNA"/>
</dbReference>
<keyword evidence="1" id="KW-0812">Transmembrane</keyword>
<feature type="transmembrane region" description="Helical" evidence="1">
    <location>
        <begin position="12"/>
        <end position="33"/>
    </location>
</feature>
<dbReference type="AlphaFoldDB" id="A0A5M6CGT0"/>
<keyword evidence="1" id="KW-1133">Transmembrane helix</keyword>
<gene>
    <name evidence="2" type="ORF">F0919_17745</name>
</gene>
<evidence type="ECO:0008006" key="4">
    <source>
        <dbReference type="Google" id="ProtNLM"/>
    </source>
</evidence>
<protein>
    <recommendedName>
        <fullName evidence="4">Phage abortive infection protein</fullName>
    </recommendedName>
</protein>
<sequence length="262" mass="29724">MKPKKNNIIFQAIGIGVLFAIVVYTIPALISSLHIAFLPSYNNDNSSKIGDSIGGMTAPIIGIISSLLVFYSFREQVKANKLVQEQINEESISRNSQFYFDKINHYNNIITQKTYPLFNKDTKGSIDTLLINLARTRENILGHLKKNKEDNVPKTDEKIISYYYHPGKPSIDDLGILIGFVFQYCKYLNETELRIDKMNPLISSVSVFKEELQMFISSNMRSIDVVLVNVEEQTGSGELGQIDLIIERIKYIKSFSPKQLTA</sequence>
<dbReference type="RefSeq" id="WP_150034154.1">
    <property type="nucleotide sequence ID" value="NZ_VWSH01000004.1"/>
</dbReference>
<name>A0A5M6CGT0_9BACT</name>
<evidence type="ECO:0000313" key="2">
    <source>
        <dbReference type="EMBL" id="KAA5532625.1"/>
    </source>
</evidence>
<reference evidence="2 3" key="1">
    <citation type="submission" date="2019-09" db="EMBL/GenBank/DDBJ databases">
        <title>Genome sequence and assembly of Taibaiella sp.</title>
        <authorList>
            <person name="Chhetri G."/>
        </authorList>
    </citation>
    <scope>NUCLEOTIDE SEQUENCE [LARGE SCALE GENOMIC DNA]</scope>
    <source>
        <strain evidence="2 3">KVB11</strain>
    </source>
</reference>
<comment type="caution">
    <text evidence="2">The sequence shown here is derived from an EMBL/GenBank/DDBJ whole genome shotgun (WGS) entry which is preliminary data.</text>
</comment>
<accession>A0A5M6CGT0</accession>
<evidence type="ECO:0000256" key="1">
    <source>
        <dbReference type="SAM" id="Phobius"/>
    </source>
</evidence>
<keyword evidence="3" id="KW-1185">Reference proteome</keyword>
<keyword evidence="1" id="KW-0472">Membrane</keyword>
<organism evidence="2 3">
    <name type="scientific">Taibaiella lutea</name>
    <dbReference type="NCBI Taxonomy" id="2608001"/>
    <lineage>
        <taxon>Bacteria</taxon>
        <taxon>Pseudomonadati</taxon>
        <taxon>Bacteroidota</taxon>
        <taxon>Chitinophagia</taxon>
        <taxon>Chitinophagales</taxon>
        <taxon>Chitinophagaceae</taxon>
        <taxon>Taibaiella</taxon>
    </lineage>
</organism>
<feature type="transmembrane region" description="Helical" evidence="1">
    <location>
        <begin position="53"/>
        <end position="73"/>
    </location>
</feature>